<name>A0ACA9SX96_9GLOM</name>
<proteinExistence type="predicted"/>
<reference evidence="1" key="1">
    <citation type="submission" date="2021-06" db="EMBL/GenBank/DDBJ databases">
        <authorList>
            <person name="Kallberg Y."/>
            <person name="Tangrot J."/>
            <person name="Rosling A."/>
        </authorList>
    </citation>
    <scope>NUCLEOTIDE SEQUENCE</scope>
    <source>
        <strain evidence="1">MA461A</strain>
    </source>
</reference>
<evidence type="ECO:0000313" key="1">
    <source>
        <dbReference type="EMBL" id="CAG8851486.1"/>
    </source>
</evidence>
<feature type="non-terminal residue" evidence="1">
    <location>
        <position position="1"/>
    </location>
</feature>
<evidence type="ECO:0000313" key="2">
    <source>
        <dbReference type="Proteomes" id="UP000789920"/>
    </source>
</evidence>
<organism evidence="1 2">
    <name type="scientific">Racocetra persica</name>
    <dbReference type="NCBI Taxonomy" id="160502"/>
    <lineage>
        <taxon>Eukaryota</taxon>
        <taxon>Fungi</taxon>
        <taxon>Fungi incertae sedis</taxon>
        <taxon>Mucoromycota</taxon>
        <taxon>Glomeromycotina</taxon>
        <taxon>Glomeromycetes</taxon>
        <taxon>Diversisporales</taxon>
        <taxon>Gigasporaceae</taxon>
        <taxon>Racocetra</taxon>
    </lineage>
</organism>
<keyword evidence="2" id="KW-1185">Reference proteome</keyword>
<dbReference type="Proteomes" id="UP000789920">
    <property type="component" value="Unassembled WGS sequence"/>
</dbReference>
<comment type="caution">
    <text evidence="1">The sequence shown here is derived from an EMBL/GenBank/DDBJ whole genome shotgun (WGS) entry which is preliminary data.</text>
</comment>
<accession>A0ACA9SX96</accession>
<gene>
    <name evidence="1" type="ORF">RPERSI_LOCUS36587</name>
</gene>
<sequence>KDISLFVDLMRFSTDAIDALSHAGITISRRHLDREKIAITDNHLSK</sequence>
<protein>
    <submittedName>
        <fullName evidence="1">3824_t:CDS:1</fullName>
    </submittedName>
</protein>
<feature type="non-terminal residue" evidence="1">
    <location>
        <position position="46"/>
    </location>
</feature>
<dbReference type="EMBL" id="CAJVQC010176521">
    <property type="protein sequence ID" value="CAG8851486.1"/>
    <property type="molecule type" value="Genomic_DNA"/>
</dbReference>